<keyword evidence="7 8" id="KW-0472">Membrane</keyword>
<evidence type="ECO:0000256" key="8">
    <source>
        <dbReference type="SAM" id="Phobius"/>
    </source>
</evidence>
<feature type="transmembrane region" description="Helical" evidence="8">
    <location>
        <begin position="101"/>
        <end position="121"/>
    </location>
</feature>
<keyword evidence="3" id="KW-0813">Transport</keyword>
<dbReference type="RefSeq" id="WP_301212156.1">
    <property type="nucleotide sequence ID" value="NZ_JAROCF010000001.1"/>
</dbReference>
<name>A0ABT8KF23_9MICO</name>
<evidence type="ECO:0000256" key="2">
    <source>
        <dbReference type="ARBA" id="ARBA00007935"/>
    </source>
</evidence>
<keyword evidence="4" id="KW-1003">Cell membrane</keyword>
<keyword evidence="10" id="KW-1185">Reference proteome</keyword>
<evidence type="ECO:0000313" key="9">
    <source>
        <dbReference type="EMBL" id="MDN4616050.1"/>
    </source>
</evidence>
<accession>A0ABT8KF23</accession>
<protein>
    <submittedName>
        <fullName evidence="9">Iron ABC transporter permease</fullName>
    </submittedName>
</protein>
<evidence type="ECO:0000256" key="1">
    <source>
        <dbReference type="ARBA" id="ARBA00004651"/>
    </source>
</evidence>
<feature type="transmembrane region" description="Helical" evidence="8">
    <location>
        <begin position="629"/>
        <end position="650"/>
    </location>
</feature>
<feature type="transmembrane region" description="Helical" evidence="8">
    <location>
        <begin position="416"/>
        <end position="433"/>
    </location>
</feature>
<feature type="transmembrane region" description="Helical" evidence="8">
    <location>
        <begin position="197"/>
        <end position="216"/>
    </location>
</feature>
<dbReference type="Pfam" id="PF01032">
    <property type="entry name" value="FecCD"/>
    <property type="match status" value="2"/>
</dbReference>
<feature type="transmembrane region" description="Helical" evidence="8">
    <location>
        <begin position="501"/>
        <end position="523"/>
    </location>
</feature>
<evidence type="ECO:0000256" key="4">
    <source>
        <dbReference type="ARBA" id="ARBA00022475"/>
    </source>
</evidence>
<feature type="transmembrane region" description="Helical" evidence="8">
    <location>
        <begin position="470"/>
        <end position="489"/>
    </location>
</feature>
<dbReference type="SUPFAM" id="SSF81345">
    <property type="entry name" value="ABC transporter involved in vitamin B12 uptake, BtuC"/>
    <property type="match status" value="2"/>
</dbReference>
<comment type="subcellular location">
    <subcellularLocation>
        <location evidence="1">Cell membrane</location>
        <topology evidence="1">Multi-pass membrane protein</topology>
    </subcellularLocation>
</comment>
<keyword evidence="5 8" id="KW-0812">Transmembrane</keyword>
<sequence length="685" mass="68123">MTDVARRGGRLTLLAAAAVVALLALAALHVSQGTAAVTPAAIWRAIAGLGSGSGSEAADAVLVASRLPRLVAGLVVGASLGAAGAALQSASRNVLASPDTLAVNAGGYLAVVAVAAFGVTLPALSSGAVAFVGGLVAAAIVLGLSRAGAGPVRLVLAGSALTLAFSGMSGMLLLLFQQETTGLFAWGNGTLAQTGMGPALQLLPVAAVAFAGLLVLGRRLDILAMGDEGAAVVGVNPRLTRSIAVVLAVLLAAVAVTLAGPIAFVGLCAPAIVRLVGSRVPGLLRHRAFLPASAVAGVLVVLGADVLLRALFGAEAGVAVPTGIVTTVFGAAVLVWLAYRSRDSSSEPEGAAFVKLRGRRAFVLALVVSSLALVASVVAAVLLGDARLLLGDVWNWATGNAGRVVSFVLDTRLPRVLAALLAGAALALAGTIVQAVSRNPLAEPGILGVVGGAGVGAVAVITVVPLASFWLVGGFSLIGATAAAALVFGLAARRGLEQNRLVLIGIGVSSGATALTSLLIVLTDPFNAAKALVWLSGSTYGRTFPQVLPVLVALVVAAPLLAVAHRRLDLVGLDPDTPRLLGVPLGRTRLWLLAVAVALSAAAVSAVGVIGFVGLVATHAARSLVGRRSARVLPVAALLGAVLVSVADTVGRTLIAPAQIPVGLTTAVIGAPYFLWLLWRSRAEA</sequence>
<dbReference type="InterPro" id="IPR037294">
    <property type="entry name" value="ABC_BtuC-like"/>
</dbReference>
<dbReference type="InterPro" id="IPR000522">
    <property type="entry name" value="ABC_transptr_permease_BtuC"/>
</dbReference>
<dbReference type="Gene3D" id="1.10.3470.10">
    <property type="entry name" value="ABC transporter involved in vitamin B12 uptake, BtuC"/>
    <property type="match status" value="2"/>
</dbReference>
<feature type="transmembrane region" description="Helical" evidence="8">
    <location>
        <begin position="662"/>
        <end position="679"/>
    </location>
</feature>
<organism evidence="9 10">
    <name type="scientific">Leifsonia williamsii</name>
    <dbReference type="NCBI Taxonomy" id="3035919"/>
    <lineage>
        <taxon>Bacteria</taxon>
        <taxon>Bacillati</taxon>
        <taxon>Actinomycetota</taxon>
        <taxon>Actinomycetes</taxon>
        <taxon>Micrococcales</taxon>
        <taxon>Microbacteriaceae</taxon>
        <taxon>Leifsonia</taxon>
    </lineage>
</organism>
<evidence type="ECO:0000313" key="10">
    <source>
        <dbReference type="Proteomes" id="UP001174208"/>
    </source>
</evidence>
<dbReference type="EMBL" id="JAROCF010000001">
    <property type="protein sequence ID" value="MDN4616050.1"/>
    <property type="molecule type" value="Genomic_DNA"/>
</dbReference>
<feature type="transmembrane region" description="Helical" evidence="8">
    <location>
        <begin position="128"/>
        <end position="148"/>
    </location>
</feature>
<dbReference type="CDD" id="cd06550">
    <property type="entry name" value="TM_ABC_iron-siderophores_like"/>
    <property type="match status" value="2"/>
</dbReference>
<feature type="transmembrane region" description="Helical" evidence="8">
    <location>
        <begin position="154"/>
        <end position="176"/>
    </location>
</feature>
<comment type="caution">
    <text evidence="9">The sequence shown here is derived from an EMBL/GenBank/DDBJ whole genome shotgun (WGS) entry which is preliminary data.</text>
</comment>
<proteinExistence type="inferred from homology"/>
<feature type="transmembrane region" description="Helical" evidence="8">
    <location>
        <begin position="360"/>
        <end position="383"/>
    </location>
</feature>
<feature type="transmembrane region" description="Helical" evidence="8">
    <location>
        <begin position="70"/>
        <end position="89"/>
    </location>
</feature>
<feature type="transmembrane region" description="Helical" evidence="8">
    <location>
        <begin position="318"/>
        <end position="339"/>
    </location>
</feature>
<feature type="transmembrane region" description="Helical" evidence="8">
    <location>
        <begin position="590"/>
        <end position="617"/>
    </location>
</feature>
<evidence type="ECO:0000256" key="7">
    <source>
        <dbReference type="ARBA" id="ARBA00023136"/>
    </source>
</evidence>
<feature type="transmembrane region" description="Helical" evidence="8">
    <location>
        <begin position="288"/>
        <end position="312"/>
    </location>
</feature>
<reference evidence="9" key="1">
    <citation type="submission" date="2023-06" db="EMBL/GenBank/DDBJ databases">
        <title>MT1 and MT2 Draft Genomes of Novel Species.</title>
        <authorList>
            <person name="Venkateswaran K."/>
        </authorList>
    </citation>
    <scope>NUCLEOTIDE SEQUENCE</scope>
    <source>
        <strain evidence="9">F6_8S_P_1B</strain>
    </source>
</reference>
<feature type="transmembrane region" description="Helical" evidence="8">
    <location>
        <begin position="445"/>
        <end position="464"/>
    </location>
</feature>
<gene>
    <name evidence="9" type="ORF">P5G50_16495</name>
</gene>
<evidence type="ECO:0000256" key="5">
    <source>
        <dbReference type="ARBA" id="ARBA00022692"/>
    </source>
</evidence>
<keyword evidence="6 8" id="KW-1133">Transmembrane helix</keyword>
<evidence type="ECO:0000256" key="6">
    <source>
        <dbReference type="ARBA" id="ARBA00022989"/>
    </source>
</evidence>
<dbReference type="Proteomes" id="UP001174208">
    <property type="component" value="Unassembled WGS sequence"/>
</dbReference>
<dbReference type="PANTHER" id="PTHR30472:SF37">
    <property type="entry name" value="FE(3+) DICITRATE TRANSPORT SYSTEM PERMEASE PROTEIN FECD-RELATED"/>
    <property type="match status" value="1"/>
</dbReference>
<evidence type="ECO:0000256" key="3">
    <source>
        <dbReference type="ARBA" id="ARBA00022448"/>
    </source>
</evidence>
<comment type="similarity">
    <text evidence="2">Belongs to the binding-protein-dependent transport system permease family. FecCD subfamily.</text>
</comment>
<feature type="transmembrane region" description="Helical" evidence="8">
    <location>
        <begin position="543"/>
        <end position="564"/>
    </location>
</feature>
<dbReference type="NCBIfam" id="NF007867">
    <property type="entry name" value="PRK10577.1-3"/>
    <property type="match status" value="1"/>
</dbReference>
<dbReference type="PANTHER" id="PTHR30472">
    <property type="entry name" value="FERRIC ENTEROBACTIN TRANSPORT SYSTEM PERMEASE PROTEIN"/>
    <property type="match status" value="1"/>
</dbReference>
<feature type="transmembrane region" description="Helical" evidence="8">
    <location>
        <begin position="243"/>
        <end position="276"/>
    </location>
</feature>